<dbReference type="CDD" id="cd02136">
    <property type="entry name" value="PnbA_NfnB-like"/>
    <property type="match status" value="1"/>
</dbReference>
<name>K5B8E7_MYCHD</name>
<evidence type="ECO:0000256" key="5">
    <source>
        <dbReference type="ARBA" id="ARBA00023002"/>
    </source>
</evidence>
<keyword evidence="4" id="KW-0288">FMN</keyword>
<dbReference type="RefSeq" id="WP_005627875.1">
    <property type="nucleotide sequence ID" value="NZ_AMRA01000064.1"/>
</dbReference>
<keyword evidence="8" id="KW-1185">Reference proteome</keyword>
<evidence type="ECO:0000256" key="4">
    <source>
        <dbReference type="ARBA" id="ARBA00022643"/>
    </source>
</evidence>
<dbReference type="OrthoDB" id="9798230at2"/>
<dbReference type="SUPFAM" id="SSF55469">
    <property type="entry name" value="FMN-dependent nitroreductase-like"/>
    <property type="match status" value="1"/>
</dbReference>
<dbReference type="Proteomes" id="UP000006265">
    <property type="component" value="Unassembled WGS sequence"/>
</dbReference>
<dbReference type="GO" id="GO:0016491">
    <property type="term" value="F:oxidoreductase activity"/>
    <property type="evidence" value="ECO:0007669"/>
    <property type="project" value="UniProtKB-KW"/>
</dbReference>
<dbReference type="PATRIC" id="fig|1122247.3.peg.2355"/>
<dbReference type="PANTHER" id="PTHR43673:SF2">
    <property type="entry name" value="NITROREDUCTASE"/>
    <property type="match status" value="1"/>
</dbReference>
<dbReference type="InterPro" id="IPR000415">
    <property type="entry name" value="Nitroreductase-like"/>
</dbReference>
<comment type="cofactor">
    <cofactor evidence="1">
        <name>FMN</name>
        <dbReference type="ChEBI" id="CHEBI:58210"/>
    </cofactor>
</comment>
<dbReference type="EMBL" id="AMRA01000064">
    <property type="protein sequence ID" value="EKF23568.1"/>
    <property type="molecule type" value="Genomic_DNA"/>
</dbReference>
<dbReference type="Gene3D" id="3.40.109.10">
    <property type="entry name" value="NADH Oxidase"/>
    <property type="match status" value="1"/>
</dbReference>
<evidence type="ECO:0000259" key="6">
    <source>
        <dbReference type="Pfam" id="PF00881"/>
    </source>
</evidence>
<evidence type="ECO:0000256" key="2">
    <source>
        <dbReference type="ARBA" id="ARBA00007118"/>
    </source>
</evidence>
<dbReference type="PANTHER" id="PTHR43673">
    <property type="entry name" value="NAD(P)H NITROREDUCTASE YDGI-RELATED"/>
    <property type="match status" value="1"/>
</dbReference>
<gene>
    <name evidence="7" type="ORF">C731_2454</name>
</gene>
<keyword evidence="3" id="KW-0285">Flavoprotein</keyword>
<protein>
    <submittedName>
        <fullName evidence="7">Nitroreductase family protein</fullName>
    </submittedName>
</protein>
<organism evidence="7 8">
    <name type="scientific">Mycolicibacterium hassiacum (strain DSM 44199 / CIP 105218 / JCM 12690 / 3849)</name>
    <name type="common">Mycobacterium hassiacum</name>
    <dbReference type="NCBI Taxonomy" id="1122247"/>
    <lineage>
        <taxon>Bacteria</taxon>
        <taxon>Bacillati</taxon>
        <taxon>Actinomycetota</taxon>
        <taxon>Actinomycetes</taxon>
        <taxon>Mycobacteriales</taxon>
        <taxon>Mycobacteriaceae</taxon>
        <taxon>Mycolicibacterium</taxon>
    </lineage>
</organism>
<proteinExistence type="inferred from homology"/>
<dbReference type="Pfam" id="PF00881">
    <property type="entry name" value="Nitroreductase"/>
    <property type="match status" value="1"/>
</dbReference>
<evidence type="ECO:0000313" key="8">
    <source>
        <dbReference type="Proteomes" id="UP000006265"/>
    </source>
</evidence>
<accession>K5B8E7</accession>
<sequence length="215" mass="23943">MAARWSCRAFTAEPVPDDTIHAILETAQLTASWCNSQPWQLAITRGEGTERLRKALYTEACQRDPDTPDIPWPREYRGVHRDRRRESGFQLYSALGIERGDHERQQQQMRENFRFFGAPHVAIVHTDEALGPYGAVDCGGYVTAFMLAAATHGVASVAQAALGLYPSVLRRELELGDDRTIVCGISFGYPDPGHPANSFRTSRAPVDQVVDWIDG</sequence>
<evidence type="ECO:0000313" key="7">
    <source>
        <dbReference type="EMBL" id="EKF23568.1"/>
    </source>
</evidence>
<comment type="similarity">
    <text evidence="2">Belongs to the nitroreductase family.</text>
</comment>
<evidence type="ECO:0000256" key="3">
    <source>
        <dbReference type="ARBA" id="ARBA00022630"/>
    </source>
</evidence>
<dbReference type="eggNOG" id="COG0778">
    <property type="taxonomic scope" value="Bacteria"/>
</dbReference>
<evidence type="ECO:0000256" key="1">
    <source>
        <dbReference type="ARBA" id="ARBA00001917"/>
    </source>
</evidence>
<reference evidence="7 8" key="1">
    <citation type="journal article" date="2012" name="J. Bacteriol.">
        <title>Genome sequence of Mycobacterium hassiacum DSM 44199, a rare source of heat-stable mycobacterial proteins.</title>
        <authorList>
            <person name="Tiago I."/>
            <person name="Maranha A."/>
            <person name="Mendes V."/>
            <person name="Alarico S."/>
            <person name="Moynihan P.J."/>
            <person name="Clarke A.J."/>
            <person name="Macedo-Ribeiro S."/>
            <person name="Pereira P.J."/>
            <person name="Empadinhas N."/>
        </authorList>
    </citation>
    <scope>NUCLEOTIDE SEQUENCE [LARGE SCALE GENOMIC DNA]</scope>
    <source>
        <strain evidence="8">DSM 44199 / CIP 105218 / JCM 12690 / 3849</strain>
    </source>
</reference>
<comment type="caution">
    <text evidence="7">The sequence shown here is derived from an EMBL/GenBank/DDBJ whole genome shotgun (WGS) entry which is preliminary data.</text>
</comment>
<keyword evidence="5" id="KW-0560">Oxidoreductase</keyword>
<feature type="domain" description="Nitroreductase" evidence="6">
    <location>
        <begin position="2"/>
        <end position="189"/>
    </location>
</feature>
<dbReference type="AlphaFoldDB" id="K5B8E7"/>
<dbReference type="STRING" id="1122247.GCA_000379865_04593"/>
<dbReference type="InterPro" id="IPR029479">
    <property type="entry name" value="Nitroreductase"/>
</dbReference>